<keyword evidence="1" id="KW-0560">Oxidoreductase</keyword>
<dbReference type="PANTHER" id="PTHR42947">
    <property type="entry name" value="COB--COM HETERODISULFIDE REDUCTASE SUBUNIT B 1"/>
    <property type="match status" value="1"/>
</dbReference>
<gene>
    <name evidence="3" type="ORF">SAMN02745885_01423</name>
</gene>
<protein>
    <submittedName>
        <fullName evidence="3">Heterodisulfide reductase subunit B</fullName>
    </submittedName>
</protein>
<dbReference type="Pfam" id="PF02754">
    <property type="entry name" value="CCG"/>
    <property type="match status" value="2"/>
</dbReference>
<dbReference type="EMBL" id="FUXM01000014">
    <property type="protein sequence ID" value="SJZ95585.1"/>
    <property type="molecule type" value="Genomic_DNA"/>
</dbReference>
<evidence type="ECO:0000256" key="1">
    <source>
        <dbReference type="ARBA" id="ARBA00023002"/>
    </source>
</evidence>
<dbReference type="Proteomes" id="UP000189933">
    <property type="component" value="Unassembled WGS sequence"/>
</dbReference>
<evidence type="ECO:0000313" key="4">
    <source>
        <dbReference type="Proteomes" id="UP000189933"/>
    </source>
</evidence>
<organism evidence="3 4">
    <name type="scientific">Carboxydocella sporoproducens DSM 16521</name>
    <dbReference type="NCBI Taxonomy" id="1121270"/>
    <lineage>
        <taxon>Bacteria</taxon>
        <taxon>Bacillati</taxon>
        <taxon>Bacillota</taxon>
        <taxon>Clostridia</taxon>
        <taxon>Eubacteriales</taxon>
        <taxon>Clostridiales Family XVI. Incertae Sedis</taxon>
        <taxon>Carboxydocella</taxon>
    </lineage>
</organism>
<dbReference type="OrthoDB" id="9777685at2"/>
<keyword evidence="4" id="KW-1185">Reference proteome</keyword>
<dbReference type="Gene3D" id="3.40.50.11810">
    <property type="match status" value="1"/>
</dbReference>
<proteinExistence type="predicted"/>
<dbReference type="InterPro" id="IPR004017">
    <property type="entry name" value="Cys_rich_dom"/>
</dbReference>
<dbReference type="GO" id="GO:0016491">
    <property type="term" value="F:oxidoreductase activity"/>
    <property type="evidence" value="ECO:0007669"/>
    <property type="project" value="UniProtKB-KW"/>
</dbReference>
<name>A0A1T4PVN2_9FIRM</name>
<evidence type="ECO:0000313" key="3">
    <source>
        <dbReference type="EMBL" id="SJZ95585.1"/>
    </source>
</evidence>
<reference evidence="4" key="1">
    <citation type="submission" date="2017-02" db="EMBL/GenBank/DDBJ databases">
        <authorList>
            <person name="Varghese N."/>
            <person name="Submissions S."/>
        </authorList>
    </citation>
    <scope>NUCLEOTIDE SEQUENCE [LARGE SCALE GENOMIC DNA]</scope>
    <source>
        <strain evidence="4">DSM 16521</strain>
    </source>
</reference>
<dbReference type="AlphaFoldDB" id="A0A1T4PVN2"/>
<dbReference type="RefSeq" id="WP_078665493.1">
    <property type="nucleotide sequence ID" value="NZ_FUXM01000014.1"/>
</dbReference>
<dbReference type="Gene3D" id="1.20.1050.140">
    <property type="match status" value="1"/>
</dbReference>
<dbReference type="PANTHER" id="PTHR42947:SF1">
    <property type="entry name" value="COB--COM HETERODISULFIDE REDUCTASE SUBUNIT B 1"/>
    <property type="match status" value="1"/>
</dbReference>
<accession>A0A1T4PVN2</accession>
<feature type="domain" description="Cysteine-rich" evidence="2">
    <location>
        <begin position="141"/>
        <end position="231"/>
    </location>
</feature>
<dbReference type="InterPro" id="IPR051278">
    <property type="entry name" value="HdrB/HdrD_reductase"/>
</dbReference>
<sequence length="286" mass="31718">MANYAYYPGCSLHATARDFDLSTKAVAQKLNMRLIDIPDWNCCGASSAHNRGHFLAAAIPGRNLFLAQKVAGDIVVPCAACYQRLQTARHELQHSEKAREKMEEIMGYSYDPTIKVKNIIEAVSENIEKGQLVRNLAGLKVVCYYGCLLVKPPGITGYDHPENPMSMDNILASIGAQVLPYPYKTECCGGSLPFYQEGVHEKLIYDILRIAWDAGAEAIVTACPLCMSNLDMRQKESKKYGDLPDIPVFYLTELVGLALGCKSNELGLEKHFIDPLPLLQRYNLLA</sequence>
<feature type="domain" description="Cysteine-rich" evidence="2">
    <location>
        <begin position="4"/>
        <end position="85"/>
    </location>
</feature>
<evidence type="ECO:0000259" key="2">
    <source>
        <dbReference type="Pfam" id="PF02754"/>
    </source>
</evidence>